<evidence type="ECO:0000313" key="1">
    <source>
        <dbReference type="EMBL" id="GMT02903.1"/>
    </source>
</evidence>
<dbReference type="Proteomes" id="UP001432027">
    <property type="component" value="Unassembled WGS sequence"/>
</dbReference>
<sequence length="89" mass="9670">EGVEQVACSLVLPSSVETELEESHDISVPRLEVHGKCTRSLISALINVFGRVVEYSEHRNEPIRGAVRSCDERALGADVVHVDADSSGR</sequence>
<comment type="caution">
    <text evidence="1">The sequence shown here is derived from an EMBL/GenBank/DDBJ whole genome shotgun (WGS) entry which is preliminary data.</text>
</comment>
<reference evidence="1" key="1">
    <citation type="submission" date="2023-10" db="EMBL/GenBank/DDBJ databases">
        <title>Genome assembly of Pristionchus species.</title>
        <authorList>
            <person name="Yoshida K."/>
            <person name="Sommer R.J."/>
        </authorList>
    </citation>
    <scope>NUCLEOTIDE SEQUENCE</scope>
    <source>
        <strain evidence="1">RS0144</strain>
    </source>
</reference>
<feature type="non-terminal residue" evidence="1">
    <location>
        <position position="1"/>
    </location>
</feature>
<protein>
    <submittedName>
        <fullName evidence="1">Uncharacterized protein</fullName>
    </submittedName>
</protein>
<organism evidence="1 2">
    <name type="scientific">Pristionchus entomophagus</name>
    <dbReference type="NCBI Taxonomy" id="358040"/>
    <lineage>
        <taxon>Eukaryota</taxon>
        <taxon>Metazoa</taxon>
        <taxon>Ecdysozoa</taxon>
        <taxon>Nematoda</taxon>
        <taxon>Chromadorea</taxon>
        <taxon>Rhabditida</taxon>
        <taxon>Rhabditina</taxon>
        <taxon>Diplogasteromorpha</taxon>
        <taxon>Diplogasteroidea</taxon>
        <taxon>Neodiplogasteridae</taxon>
        <taxon>Pristionchus</taxon>
    </lineage>
</organism>
<dbReference type="AlphaFoldDB" id="A0AAV5U962"/>
<proteinExistence type="predicted"/>
<evidence type="ECO:0000313" key="2">
    <source>
        <dbReference type="Proteomes" id="UP001432027"/>
    </source>
</evidence>
<keyword evidence="2" id="KW-1185">Reference proteome</keyword>
<gene>
    <name evidence="1" type="ORF">PENTCL1PPCAC_25077</name>
</gene>
<dbReference type="EMBL" id="BTSX01000006">
    <property type="protein sequence ID" value="GMT02903.1"/>
    <property type="molecule type" value="Genomic_DNA"/>
</dbReference>
<accession>A0AAV5U962</accession>
<feature type="non-terminal residue" evidence="1">
    <location>
        <position position="89"/>
    </location>
</feature>
<name>A0AAV5U962_9BILA</name>